<dbReference type="PANTHER" id="PTHR33169:SF27">
    <property type="entry name" value="TRANSCRIPTIONAL REGULATOR PADR FAMILY PROTEIN"/>
    <property type="match status" value="1"/>
</dbReference>
<protein>
    <submittedName>
        <fullName evidence="2">PadR family transcriptional regulator</fullName>
    </submittedName>
</protein>
<accession>A0A9J7BVA9</accession>
<dbReference type="Proteomes" id="UP001059380">
    <property type="component" value="Chromosome"/>
</dbReference>
<dbReference type="InterPro" id="IPR052509">
    <property type="entry name" value="Metal_resp_DNA-bind_regulator"/>
</dbReference>
<keyword evidence="3" id="KW-1185">Reference proteome</keyword>
<evidence type="ECO:0000313" key="3">
    <source>
        <dbReference type="Proteomes" id="UP001059380"/>
    </source>
</evidence>
<dbReference type="InterPro" id="IPR005149">
    <property type="entry name" value="Tscrpt_reg_PadR_N"/>
</dbReference>
<reference evidence="2" key="1">
    <citation type="submission" date="2021-04" db="EMBL/GenBank/DDBJ databases">
        <title>Phylogenetic analysis of Acidobacteriaceae.</title>
        <authorList>
            <person name="Qiu L."/>
            <person name="Zhang Q."/>
        </authorList>
    </citation>
    <scope>NUCLEOTIDE SEQUENCE</scope>
    <source>
        <strain evidence="2">DSM 25168</strain>
    </source>
</reference>
<dbReference type="PANTHER" id="PTHR33169">
    <property type="entry name" value="PADR-FAMILY TRANSCRIPTIONAL REGULATOR"/>
    <property type="match status" value="1"/>
</dbReference>
<evidence type="ECO:0000259" key="1">
    <source>
        <dbReference type="Pfam" id="PF03551"/>
    </source>
</evidence>
<evidence type="ECO:0000313" key="2">
    <source>
        <dbReference type="EMBL" id="UWZ85714.1"/>
    </source>
</evidence>
<proteinExistence type="predicted"/>
<sequence>MTIELGIWEIAVLALLREAPLHPYQMQRLLQIRHKAELLALKRGSLYHAIARLVKAELIAVEGTGREGRRPERTTYRVTEKGVEALGEGLRRMVAEPRRESSEFMASMSFLVYLPPAEAAERLEERAQRLEAEIAARKAGLVGASAFLPRIHLVESEYLIAMLTAELGWVRGLADDLWSGDLDWNLDQILAHTQAERAQAAEQAAAKSNAGRKKS</sequence>
<dbReference type="EMBL" id="CP093313">
    <property type="protein sequence ID" value="UWZ85714.1"/>
    <property type="molecule type" value="Genomic_DNA"/>
</dbReference>
<feature type="domain" description="Transcription regulator PadR N-terminal" evidence="1">
    <location>
        <begin position="12"/>
        <end position="87"/>
    </location>
</feature>
<dbReference type="RefSeq" id="WP_260795307.1">
    <property type="nucleotide sequence ID" value="NZ_CP093313.1"/>
</dbReference>
<dbReference type="SUPFAM" id="SSF46785">
    <property type="entry name" value="Winged helix' DNA-binding domain"/>
    <property type="match status" value="1"/>
</dbReference>
<dbReference type="Pfam" id="PF03551">
    <property type="entry name" value="PadR"/>
    <property type="match status" value="1"/>
</dbReference>
<dbReference type="Gene3D" id="1.10.10.10">
    <property type="entry name" value="Winged helix-like DNA-binding domain superfamily/Winged helix DNA-binding domain"/>
    <property type="match status" value="1"/>
</dbReference>
<organism evidence="2 3">
    <name type="scientific">Occallatibacter riparius</name>
    <dbReference type="NCBI Taxonomy" id="1002689"/>
    <lineage>
        <taxon>Bacteria</taxon>
        <taxon>Pseudomonadati</taxon>
        <taxon>Acidobacteriota</taxon>
        <taxon>Terriglobia</taxon>
        <taxon>Terriglobales</taxon>
        <taxon>Acidobacteriaceae</taxon>
        <taxon>Occallatibacter</taxon>
    </lineage>
</organism>
<dbReference type="KEGG" id="orp:MOP44_07150"/>
<gene>
    <name evidence="2" type="ORF">MOP44_07150</name>
</gene>
<name>A0A9J7BVA9_9BACT</name>
<dbReference type="AlphaFoldDB" id="A0A9J7BVA9"/>
<dbReference type="InterPro" id="IPR036388">
    <property type="entry name" value="WH-like_DNA-bd_sf"/>
</dbReference>
<dbReference type="InterPro" id="IPR036390">
    <property type="entry name" value="WH_DNA-bd_sf"/>
</dbReference>